<name>A0A9Q1MGX3_9SOLA</name>
<evidence type="ECO:0000256" key="3">
    <source>
        <dbReference type="SAM" id="Phobius"/>
    </source>
</evidence>
<dbReference type="PANTHER" id="PTHR31301">
    <property type="entry name" value="LOB DOMAIN-CONTAINING PROTEIN 4-RELATED"/>
    <property type="match status" value="1"/>
</dbReference>
<feature type="transmembrane region" description="Helical" evidence="3">
    <location>
        <begin position="40"/>
        <end position="60"/>
    </location>
</feature>
<dbReference type="EMBL" id="JAJAGQ010000007">
    <property type="protein sequence ID" value="KAJ8557733.1"/>
    <property type="molecule type" value="Genomic_DNA"/>
</dbReference>
<evidence type="ECO:0000256" key="1">
    <source>
        <dbReference type="ARBA" id="ARBA00005474"/>
    </source>
</evidence>
<feature type="compositionally biased region" description="Polar residues" evidence="2">
    <location>
        <begin position="225"/>
        <end position="239"/>
    </location>
</feature>
<dbReference type="PANTHER" id="PTHR31301:SF67">
    <property type="entry name" value="LOB DOMAIN-CONTAINING PROTEIN 22"/>
    <property type="match status" value="1"/>
</dbReference>
<gene>
    <name evidence="5" type="ORF">K7X08_004499</name>
</gene>
<dbReference type="PROSITE" id="PS50891">
    <property type="entry name" value="LOB"/>
    <property type="match status" value="1"/>
</dbReference>
<evidence type="ECO:0000256" key="2">
    <source>
        <dbReference type="SAM" id="MobiDB-lite"/>
    </source>
</evidence>
<keyword evidence="3" id="KW-0472">Membrane</keyword>
<dbReference type="OrthoDB" id="1893065at2759"/>
<evidence type="ECO:0000259" key="4">
    <source>
        <dbReference type="PROSITE" id="PS50891"/>
    </source>
</evidence>
<protein>
    <recommendedName>
        <fullName evidence="4">LOB domain-containing protein</fullName>
    </recommendedName>
</protein>
<keyword evidence="6" id="KW-1185">Reference proteome</keyword>
<sequence>MAADAAALVAAAAAPTFTPPAALTAPPIFENAAIPPTRIALMASAGFTFIVIYLPIKNIFRLVKLKIENKTLILLNGAGQACAACKYQRRKCAPDCVLAPYFPHDRQRQFLNAHKLFGVSNITKIIRHLDQPLKDEAMRTIIFQSDVRANDPVGGCYRIIRDLQRHIDYCKAELDIVLHQLAYCRAQAVAVAAAASEQQQILGDHHATDQESFNDNNCAGVVNQADPSVNNNNNASSYEQPIDQYHPHDSYYNHPRCQQADDDQQYDEIQDGQLDLADINFPWSLHEQESTSTSAPNSMMKQLSVNDPCDNIKPILEGISGFGEEGLSFEHDQTFDQHSFDTYSLYNDEAIQQGNRVPLKEEGESYQHAQRSRSKGAATLFTFTNHTSLNFCSREISKRKYPRVN</sequence>
<evidence type="ECO:0000313" key="6">
    <source>
        <dbReference type="Proteomes" id="UP001152561"/>
    </source>
</evidence>
<comment type="caution">
    <text evidence="5">The sequence shown here is derived from an EMBL/GenBank/DDBJ whole genome shotgun (WGS) entry which is preliminary data.</text>
</comment>
<evidence type="ECO:0000313" key="5">
    <source>
        <dbReference type="EMBL" id="KAJ8557733.1"/>
    </source>
</evidence>
<keyword evidence="3" id="KW-0812">Transmembrane</keyword>
<reference evidence="6" key="1">
    <citation type="journal article" date="2023" name="Proc. Natl. Acad. Sci. U.S.A.">
        <title>Genomic and structural basis for evolution of tropane alkaloid biosynthesis.</title>
        <authorList>
            <person name="Wanga Y.-J."/>
            <person name="Taina T."/>
            <person name="Yua J.-Y."/>
            <person name="Lia J."/>
            <person name="Xua B."/>
            <person name="Chenc J."/>
            <person name="D'Auriad J.C."/>
            <person name="Huanga J.-P."/>
            <person name="Huanga S.-X."/>
        </authorList>
    </citation>
    <scope>NUCLEOTIDE SEQUENCE [LARGE SCALE GENOMIC DNA]</scope>
    <source>
        <strain evidence="6">cv. KIB-2019</strain>
    </source>
</reference>
<feature type="region of interest" description="Disordered" evidence="2">
    <location>
        <begin position="208"/>
        <end position="257"/>
    </location>
</feature>
<accession>A0A9Q1MGX3</accession>
<proteinExistence type="inferred from homology"/>
<feature type="domain" description="LOB" evidence="4">
    <location>
        <begin position="80"/>
        <end position="181"/>
    </location>
</feature>
<dbReference type="InterPro" id="IPR004883">
    <property type="entry name" value="LOB"/>
</dbReference>
<dbReference type="Pfam" id="PF03195">
    <property type="entry name" value="LOB"/>
    <property type="match status" value="1"/>
</dbReference>
<dbReference type="Proteomes" id="UP001152561">
    <property type="component" value="Unassembled WGS sequence"/>
</dbReference>
<comment type="similarity">
    <text evidence="1">Belongs to the LOB domain-containing protein family.</text>
</comment>
<dbReference type="AlphaFoldDB" id="A0A9Q1MGX3"/>
<organism evidence="5 6">
    <name type="scientific">Anisodus acutangulus</name>
    <dbReference type="NCBI Taxonomy" id="402998"/>
    <lineage>
        <taxon>Eukaryota</taxon>
        <taxon>Viridiplantae</taxon>
        <taxon>Streptophyta</taxon>
        <taxon>Embryophyta</taxon>
        <taxon>Tracheophyta</taxon>
        <taxon>Spermatophyta</taxon>
        <taxon>Magnoliopsida</taxon>
        <taxon>eudicotyledons</taxon>
        <taxon>Gunneridae</taxon>
        <taxon>Pentapetalae</taxon>
        <taxon>asterids</taxon>
        <taxon>lamiids</taxon>
        <taxon>Solanales</taxon>
        <taxon>Solanaceae</taxon>
        <taxon>Solanoideae</taxon>
        <taxon>Hyoscyameae</taxon>
        <taxon>Anisodus</taxon>
    </lineage>
</organism>
<keyword evidence="3" id="KW-1133">Transmembrane helix</keyword>